<comment type="similarity">
    <text evidence="1">Belongs to the asteroid family.</text>
</comment>
<dbReference type="STRING" id="7998.ENSIPUP00000013648"/>
<evidence type="ECO:0000313" key="4">
    <source>
        <dbReference type="RefSeq" id="XP_017308369.1"/>
    </source>
</evidence>
<gene>
    <name evidence="4" type="primary">LOC108256242</name>
</gene>
<keyword evidence="3" id="KW-1185">Reference proteome</keyword>
<dbReference type="PANTHER" id="PTHR15665">
    <property type="entry name" value="ASTEROID PROTEIN"/>
    <property type="match status" value="1"/>
</dbReference>
<dbReference type="Proteomes" id="UP000221080">
    <property type="component" value="Chromosome 23"/>
</dbReference>
<feature type="domain" description="Asteroid" evidence="2">
    <location>
        <begin position="129"/>
        <end position="225"/>
    </location>
</feature>
<reference evidence="4" key="2">
    <citation type="submission" date="2025-08" db="UniProtKB">
        <authorList>
            <consortium name="RefSeq"/>
        </authorList>
    </citation>
    <scope>IDENTIFICATION</scope>
    <source>
        <tissue evidence="4">Blood</tissue>
    </source>
</reference>
<dbReference type="SUPFAM" id="SSF88723">
    <property type="entry name" value="PIN domain-like"/>
    <property type="match status" value="1"/>
</dbReference>
<sequence length="699" mass="79663">MGVRGLHGYIESNSDFLKTSFFRESKLVIDGCNLYYLLYFKSHLDQAHGGDYEDFEKIVTLFFKNLRLCDIEPYVVLDGGTDVSDKKFDTLKTRRQDKITKADALSRGHSGDVLPILTTNVFKQILQKLGIPFIQCLAEADWEAAALANEWACPVLSNDSDFYIFGNRGGFLPLNHFQWTEVRLMRKGKKKFIPAKSYHVRNVCTAFNSMNKYNLQLFATILGNDYTKLDKSAFPNFSKFSTRPGGIAQIDGLLVWLSRFPNPKEAIAGLLSPLGKNIKSASIRKSIYQGMAEYRLNPSSIAQFFISGEPQIKLPGPLQNLPDWSLKPLAEGKLASSVIDVLTLQRLMMNIQVEDFGLSSSSETSRPIRQVMYGVLLCTRWKKVGKRSTSSGENQQYYVEEYDRQEITLSSTMVPAVLLTRVVTHLHLDSLWEAPENVRLQVLLDALCVSPVFNSRIIPENLQLAVYVTGFWLNHAQPEPTAEMFWALLIGLVYGHLCREHRTVIGKDQTEILKDQTEIEADTVISRFKKLQERTGQKFLDLELAHAYCQWQSCLKDSFNLNQLLNHPVPEPELAWLYRGSLVHTVAQELMKGVEPESLLTGASISVDLYRNLQAAVERELDDDFIVRMRTRAGPRARRVWNDPADEMSKMFKHLMADEDDDDDGDNIFEETCSVRTRHVSRARTEDPRAKKYELVKWC</sequence>
<dbReference type="AlphaFoldDB" id="A0A2D0PQS9"/>
<dbReference type="InterPro" id="IPR039436">
    <property type="entry name" value="Asteroid_dom"/>
</dbReference>
<dbReference type="Pfam" id="PF12813">
    <property type="entry name" value="XPG_I_2"/>
    <property type="match status" value="1"/>
</dbReference>
<evidence type="ECO:0000256" key="1">
    <source>
        <dbReference type="ARBA" id="ARBA00007398"/>
    </source>
</evidence>
<dbReference type="InterPro" id="IPR029060">
    <property type="entry name" value="PIN-like_dom_sf"/>
</dbReference>
<dbReference type="RefSeq" id="XP_017308369.1">
    <property type="nucleotide sequence ID" value="XM_017452880.3"/>
</dbReference>
<reference evidence="3" key="1">
    <citation type="journal article" date="2016" name="Nat. Commun.">
        <title>The channel catfish genome sequence provides insights into the evolution of scale formation in teleosts.</title>
        <authorList>
            <person name="Liu Z."/>
            <person name="Liu S."/>
            <person name="Yao J."/>
            <person name="Bao L."/>
            <person name="Zhang J."/>
            <person name="Li Y."/>
            <person name="Jiang C."/>
            <person name="Sun L."/>
            <person name="Wang R."/>
            <person name="Zhang Y."/>
            <person name="Zhou T."/>
            <person name="Zeng Q."/>
            <person name="Fu Q."/>
            <person name="Gao S."/>
            <person name="Li N."/>
            <person name="Koren S."/>
            <person name="Jiang Y."/>
            <person name="Zimin A."/>
            <person name="Xu P."/>
            <person name="Phillippy A.M."/>
            <person name="Geng X."/>
            <person name="Song L."/>
            <person name="Sun F."/>
            <person name="Li C."/>
            <person name="Wang X."/>
            <person name="Chen A."/>
            <person name="Jin Y."/>
            <person name="Yuan Z."/>
            <person name="Yang Y."/>
            <person name="Tan S."/>
            <person name="Peatman E."/>
            <person name="Lu J."/>
            <person name="Qin Z."/>
            <person name="Dunham R."/>
            <person name="Li Z."/>
            <person name="Sonstegard T."/>
            <person name="Feng J."/>
            <person name="Danzmann R.G."/>
            <person name="Schroeder S."/>
            <person name="Scheffler B."/>
            <person name="Duke M.V."/>
            <person name="Ballard L."/>
            <person name="Kucuktas H."/>
            <person name="Kaltenboeck L."/>
            <person name="Liu H."/>
            <person name="Armbruster J."/>
            <person name="Xie Y."/>
            <person name="Kirby M.L."/>
            <person name="Tian Y."/>
            <person name="Flanagan M.E."/>
            <person name="Mu W."/>
            <person name="Waldbieser G.C."/>
        </authorList>
    </citation>
    <scope>NUCLEOTIDE SEQUENCE [LARGE SCALE GENOMIC DNA]</scope>
    <source>
        <strain evidence="3">SDA103</strain>
    </source>
</reference>
<dbReference type="KEGG" id="ipu:108256242"/>
<dbReference type="GeneID" id="108256242"/>
<dbReference type="PANTHER" id="PTHR15665:SF1">
    <property type="entry name" value="PROTEIN ASTEROID HOMOLOG 1"/>
    <property type="match status" value="1"/>
</dbReference>
<evidence type="ECO:0000313" key="3">
    <source>
        <dbReference type="Proteomes" id="UP000221080"/>
    </source>
</evidence>
<organism evidence="3 4">
    <name type="scientific">Ictalurus punctatus</name>
    <name type="common">Channel catfish</name>
    <name type="synonym">Silurus punctatus</name>
    <dbReference type="NCBI Taxonomy" id="7998"/>
    <lineage>
        <taxon>Eukaryota</taxon>
        <taxon>Metazoa</taxon>
        <taxon>Chordata</taxon>
        <taxon>Craniata</taxon>
        <taxon>Vertebrata</taxon>
        <taxon>Euteleostomi</taxon>
        <taxon>Actinopterygii</taxon>
        <taxon>Neopterygii</taxon>
        <taxon>Teleostei</taxon>
        <taxon>Ostariophysi</taxon>
        <taxon>Siluriformes</taxon>
        <taxon>Ictaluridae</taxon>
        <taxon>Ictalurus</taxon>
    </lineage>
</organism>
<evidence type="ECO:0000259" key="2">
    <source>
        <dbReference type="Pfam" id="PF12813"/>
    </source>
</evidence>
<dbReference type="OrthoDB" id="25987at2759"/>
<dbReference type="InterPro" id="IPR026832">
    <property type="entry name" value="Asteroid"/>
</dbReference>
<dbReference type="OMA" id="DARCWYE"/>
<accession>A0A2D0PQS9</accession>
<dbReference type="Gene3D" id="3.40.50.1010">
    <property type="entry name" value="5'-nuclease"/>
    <property type="match status" value="1"/>
</dbReference>
<proteinExistence type="inferred from homology"/>
<protein>
    <submittedName>
        <fullName evidence="4">Protein asteroid homolog 1 isoform X1</fullName>
    </submittedName>
</protein>
<name>A0A2D0PQS9_ICTPU</name>